<evidence type="ECO:0000313" key="2">
    <source>
        <dbReference type="Proteomes" id="UP000694856"/>
    </source>
</evidence>
<feature type="compositionally biased region" description="Gly residues" evidence="1">
    <location>
        <begin position="101"/>
        <end position="130"/>
    </location>
</feature>
<keyword evidence="3" id="KW-0812">Transmembrane</keyword>
<organism evidence="2 3">
    <name type="scientific">Camelus ferus</name>
    <name type="common">Wild bactrian camel</name>
    <name type="synonym">Camelus bactrianus ferus</name>
    <dbReference type="NCBI Taxonomy" id="419612"/>
    <lineage>
        <taxon>Eukaryota</taxon>
        <taxon>Metazoa</taxon>
        <taxon>Chordata</taxon>
        <taxon>Craniata</taxon>
        <taxon>Vertebrata</taxon>
        <taxon>Euteleostomi</taxon>
        <taxon>Mammalia</taxon>
        <taxon>Eutheria</taxon>
        <taxon>Laurasiatheria</taxon>
        <taxon>Artiodactyla</taxon>
        <taxon>Tylopoda</taxon>
        <taxon>Camelidae</taxon>
        <taxon>Camelus</taxon>
    </lineage>
</organism>
<gene>
    <name evidence="3" type="primary">TMEM191C</name>
</gene>
<feature type="compositionally biased region" description="Low complexity" evidence="1">
    <location>
        <begin position="293"/>
        <end position="322"/>
    </location>
</feature>
<evidence type="ECO:0000313" key="3">
    <source>
        <dbReference type="RefSeq" id="XP_032328013.1"/>
    </source>
</evidence>
<dbReference type="CTD" id="645426"/>
<dbReference type="PANTHER" id="PTHR38498:SF1">
    <property type="entry name" value="TRANSMEMBRANE PROTEIN 191B-RELATED"/>
    <property type="match status" value="1"/>
</dbReference>
<dbReference type="RefSeq" id="XP_032328013.1">
    <property type="nucleotide sequence ID" value="XM_032472122.1"/>
</dbReference>
<name>A0A8B8SCR2_CAMFR</name>
<reference evidence="3" key="1">
    <citation type="submission" date="2025-08" db="UniProtKB">
        <authorList>
            <consortium name="RefSeq"/>
        </authorList>
    </citation>
    <scope>IDENTIFICATION</scope>
    <source>
        <tissue evidence="3">Ear skin</tissue>
    </source>
</reference>
<keyword evidence="3" id="KW-0472">Membrane</keyword>
<feature type="compositionally biased region" description="Pro residues" evidence="1">
    <location>
        <begin position="172"/>
        <end position="188"/>
    </location>
</feature>
<keyword evidence="2" id="KW-1185">Reference proteome</keyword>
<sequence length="452" mass="44802">MAEAQELLLQLQKDNRDGRLRKQELEELVRGLEAESESLTARLQDLSERERRCTAARPPPGTGRERPASGRGPRGLLDSTQFQGRGTSVFPLQPAAAAEPGGAGPVRGGAGSGAGARGAGSRSAGGGGAAQAGPGATKPAAAGAVGGAVKSGTISCFPWEAPPLSHLYLPGSVPPPAKAPPSQAPPPALLLRRRTAESAARRTAARDPNGGVAETTGAGGGQARHAGGGPAAGAAGEGDGGGGCAGRLTGRPGAVRLTASPGARLRGVAYGGGGQGGLREPAVRRRGSDRHQAVGARRAADAAAAPAGRPGTAAPLPGAGEPVRPPPRARAPWLGRRPAPPALHAGPAAGAAPARTAACLAHHAGRGRLHPVSRVFFGRRRGEICGERGEGEEVVGGEVGLVEAGRRGGGSWETPEGKRGGAAARETRDAGAGVWCVSGQVGDAPRPADLGL</sequence>
<accession>A0A8B8SCR2</accession>
<feature type="compositionally biased region" description="Low complexity" evidence="1">
    <location>
        <begin position="131"/>
        <end position="143"/>
    </location>
</feature>
<dbReference type="AlphaFoldDB" id="A0A8B8SCR2"/>
<evidence type="ECO:0000256" key="1">
    <source>
        <dbReference type="SAM" id="MobiDB-lite"/>
    </source>
</evidence>
<feature type="compositionally biased region" description="Low complexity" evidence="1">
    <location>
        <begin position="330"/>
        <end position="349"/>
    </location>
</feature>
<dbReference type="PANTHER" id="PTHR38498">
    <property type="entry name" value="TRANSMEMBRANE PROTEIN 191B-RELATED"/>
    <property type="match status" value="1"/>
</dbReference>
<feature type="region of interest" description="Disordered" evidence="1">
    <location>
        <begin position="33"/>
        <end position="147"/>
    </location>
</feature>
<protein>
    <submittedName>
        <fullName evidence="3">Transmembrane protein 191C isoform X2</fullName>
    </submittedName>
</protein>
<feature type="region of interest" description="Disordered" evidence="1">
    <location>
        <begin position="164"/>
        <end position="349"/>
    </location>
</feature>
<proteinExistence type="predicted"/>
<feature type="compositionally biased region" description="Gly residues" evidence="1">
    <location>
        <begin position="217"/>
        <end position="245"/>
    </location>
</feature>
<dbReference type="InterPro" id="IPR028186">
    <property type="entry name" value="TMEM191B/C"/>
</dbReference>
<dbReference type="Proteomes" id="UP000694856">
    <property type="component" value="Chromosome 32"/>
</dbReference>
<dbReference type="GeneID" id="116661006"/>